<organism evidence="1 2">
    <name type="scientific">Streptococcus mitis</name>
    <dbReference type="NCBI Taxonomy" id="28037"/>
    <lineage>
        <taxon>Bacteria</taxon>
        <taxon>Bacillati</taxon>
        <taxon>Bacillota</taxon>
        <taxon>Bacilli</taxon>
        <taxon>Lactobacillales</taxon>
        <taxon>Streptococcaceae</taxon>
        <taxon>Streptococcus</taxon>
        <taxon>Streptococcus mitis group</taxon>
    </lineage>
</organism>
<evidence type="ECO:0000313" key="2">
    <source>
        <dbReference type="Proteomes" id="UP000028093"/>
    </source>
</evidence>
<dbReference type="EMBL" id="JPFT01000005">
    <property type="protein sequence ID" value="KEQ33379.1"/>
    <property type="molecule type" value="Genomic_DNA"/>
</dbReference>
<dbReference type="GO" id="GO:0032259">
    <property type="term" value="P:methylation"/>
    <property type="evidence" value="ECO:0007669"/>
    <property type="project" value="UniProtKB-KW"/>
</dbReference>
<gene>
    <name evidence="1" type="ORF">SK1126_1287</name>
</gene>
<reference evidence="1 2" key="1">
    <citation type="submission" date="2014-05" db="EMBL/GenBank/DDBJ databases">
        <authorList>
            <person name="Daugherty S.C."/>
            <person name="Tallon L.J."/>
            <person name="Sadzewicz L."/>
            <person name="Kilian M."/>
            <person name="Tettelin H."/>
        </authorList>
    </citation>
    <scope>NUCLEOTIDE SEQUENCE [LARGE SCALE GENOMIC DNA]</scope>
    <source>
        <strain evidence="1 2">SK1126</strain>
    </source>
</reference>
<protein>
    <submittedName>
        <fullName evidence="1">Methyltransferase GidB</fullName>
        <ecNumber evidence="1">2.1.-.-</ecNumber>
    </submittedName>
</protein>
<dbReference type="Proteomes" id="UP000028093">
    <property type="component" value="Unassembled WGS sequence"/>
</dbReference>
<keyword evidence="1" id="KW-0489">Methyltransferase</keyword>
<evidence type="ECO:0000313" key="1">
    <source>
        <dbReference type="EMBL" id="KEQ33379.1"/>
    </source>
</evidence>
<keyword evidence="1" id="KW-0808">Transferase</keyword>
<accession>A0A081PRQ6</accession>
<dbReference type="GO" id="GO:0008168">
    <property type="term" value="F:methyltransferase activity"/>
    <property type="evidence" value="ECO:0007669"/>
    <property type="project" value="UniProtKB-KW"/>
</dbReference>
<comment type="caution">
    <text evidence="1">The sequence shown here is derived from an EMBL/GenBank/DDBJ whole genome shotgun (WGS) entry which is preliminary data.</text>
</comment>
<sequence>MKPETFYNLLAEQNLSLSDQQKNNLNVILSSWLNGMKRLI</sequence>
<name>A0A081PRQ6_STRMT</name>
<proteinExistence type="predicted"/>
<dbReference type="EC" id="2.1.-.-" evidence="1"/>
<dbReference type="AlphaFoldDB" id="A0A081PRQ6"/>